<feature type="compositionally biased region" description="Gly residues" evidence="1">
    <location>
        <begin position="156"/>
        <end position="169"/>
    </location>
</feature>
<dbReference type="RefSeq" id="WP_019621862.1">
    <property type="nucleotide sequence ID" value="NZ_AP014545.1"/>
</dbReference>
<evidence type="ECO:0000313" key="4">
    <source>
        <dbReference type="Proteomes" id="UP000595663"/>
    </source>
</evidence>
<name>A0A7R6P3W3_9GAMM</name>
<reference evidence="3 4" key="1">
    <citation type="journal article" date="2008" name="Int. J. Syst. Evol. Microbiol.">
        <title>Amphritea japonica sp. nov. and Amphritea balenae sp. nov., isolated from the sediment adjacent to sperm whale carcasses off Kagoshima, Japan.</title>
        <authorList>
            <person name="Miyazaki M."/>
            <person name="Nogi Y."/>
            <person name="Fujiwara Y."/>
            <person name="Kawato M."/>
            <person name="Nagahama T."/>
            <person name="Kubokawa K."/>
            <person name="Horikoshi K."/>
        </authorList>
    </citation>
    <scope>NUCLEOTIDE SEQUENCE [LARGE SCALE GENOMIC DNA]</scope>
    <source>
        <strain evidence="3 4">ATCC BAA-1530</strain>
    </source>
</reference>
<evidence type="ECO:0000313" key="3">
    <source>
        <dbReference type="EMBL" id="BBB25449.1"/>
    </source>
</evidence>
<proteinExistence type="predicted"/>
<keyword evidence="4" id="KW-1185">Reference proteome</keyword>
<dbReference type="AlphaFoldDB" id="A0A7R6P3W3"/>
<feature type="signal peptide" evidence="2">
    <location>
        <begin position="1"/>
        <end position="21"/>
    </location>
</feature>
<feature type="chain" id="PRO_5032919868" evidence="2">
    <location>
        <begin position="22"/>
        <end position="169"/>
    </location>
</feature>
<evidence type="ECO:0000256" key="1">
    <source>
        <dbReference type="SAM" id="MobiDB-lite"/>
    </source>
</evidence>
<keyword evidence="2" id="KW-0732">Signal</keyword>
<dbReference type="EMBL" id="AP014545">
    <property type="protein sequence ID" value="BBB25449.1"/>
    <property type="molecule type" value="Genomic_DNA"/>
</dbReference>
<gene>
    <name evidence="3" type="ORF">AMJAP_0850</name>
</gene>
<dbReference type="KEGG" id="ajp:AMJAP_0850"/>
<evidence type="ECO:0000256" key="2">
    <source>
        <dbReference type="SAM" id="SignalP"/>
    </source>
</evidence>
<protein>
    <submittedName>
        <fullName evidence="3">Uncharacterized protein</fullName>
    </submittedName>
</protein>
<organism evidence="3 4">
    <name type="scientific">Amphritea japonica ATCC BAA-1530</name>
    <dbReference type="NCBI Taxonomy" id="1278309"/>
    <lineage>
        <taxon>Bacteria</taxon>
        <taxon>Pseudomonadati</taxon>
        <taxon>Pseudomonadota</taxon>
        <taxon>Gammaproteobacteria</taxon>
        <taxon>Oceanospirillales</taxon>
        <taxon>Oceanospirillaceae</taxon>
        <taxon>Amphritea</taxon>
    </lineage>
</organism>
<feature type="region of interest" description="Disordered" evidence="1">
    <location>
        <begin position="125"/>
        <end position="169"/>
    </location>
</feature>
<dbReference type="Proteomes" id="UP000595663">
    <property type="component" value="Chromosome"/>
</dbReference>
<accession>A0A7R6P3W3</accession>
<dbReference type="OrthoDB" id="6120461at2"/>
<sequence>MRKIIMGVVAGMLLPLYPAQANIQTDLKAGLPLTDVIQNAITEVSSVDKILSKLLVNCKPEADIVTCKAGSAESIISAAASSFSDDTEALQTIGQMGLDAGLTEEELTQIALNNGIDPTAILPVTAAGNPQGQGQGLNIAPGQTGNPVTPPPFGSNAGGGGGGNASPSA</sequence>